<dbReference type="EMBL" id="CP002831">
    <property type="protein sequence ID" value="AFC26831.1"/>
    <property type="molecule type" value="Genomic_DNA"/>
</dbReference>
<keyword evidence="2" id="KW-1185">Reference proteome</keyword>
<sequence>MLRVSIAVFGGISFLLACSSKEEKKFRSKGDPACDFCMSKVYEAIDEPCRNHLDSQVYRITYIPAKDSGLGALVHLIRLVELDTRDEVKLIEKKIEFRYWPECYDEFRYYEVVKNVLKKKNIASLYRPLIGQLKQDPKTITLGEACFILEGFGAEDVFVGAEQNPNKFNELLRLRDTLSWSILNTF</sequence>
<dbReference type="PROSITE" id="PS51257">
    <property type="entry name" value="PROKAR_LIPOPROTEIN"/>
    <property type="match status" value="1"/>
</dbReference>
<dbReference type="AlphaFoldDB" id="H6L7F9"/>
<dbReference type="KEGG" id="sgn:SGRA_4116"/>
<proteinExistence type="predicted"/>
<name>H6L7F9_SAPGL</name>
<dbReference type="HOGENOM" id="CLU_1453458_0_0_10"/>
<reference evidence="1 2" key="1">
    <citation type="journal article" date="2012" name="Stand. Genomic Sci.">
        <title>Complete genome sequencing and analysis of Saprospira grandis str. Lewin, a predatory marine bacterium.</title>
        <authorList>
            <person name="Saw J.H."/>
            <person name="Yuryev A."/>
            <person name="Kanbe M."/>
            <person name="Hou S."/>
            <person name="Young A.G."/>
            <person name="Aizawa S."/>
            <person name="Alam M."/>
        </authorList>
    </citation>
    <scope>NUCLEOTIDE SEQUENCE [LARGE SCALE GENOMIC DNA]</scope>
    <source>
        <strain evidence="1 2">Lewin</strain>
    </source>
</reference>
<organism evidence="1 2">
    <name type="scientific">Saprospira grandis (strain Lewin)</name>
    <dbReference type="NCBI Taxonomy" id="984262"/>
    <lineage>
        <taxon>Bacteria</taxon>
        <taxon>Pseudomonadati</taxon>
        <taxon>Bacteroidota</taxon>
        <taxon>Saprospiria</taxon>
        <taxon>Saprospirales</taxon>
        <taxon>Saprospiraceae</taxon>
        <taxon>Saprospira</taxon>
    </lineage>
</organism>
<dbReference type="Proteomes" id="UP000007519">
    <property type="component" value="Chromosome"/>
</dbReference>
<gene>
    <name evidence="1" type="ordered locus">SGRA_4116</name>
</gene>
<dbReference type="OrthoDB" id="9830151at2"/>
<evidence type="ECO:0000313" key="1">
    <source>
        <dbReference type="EMBL" id="AFC26831.1"/>
    </source>
</evidence>
<evidence type="ECO:0000313" key="2">
    <source>
        <dbReference type="Proteomes" id="UP000007519"/>
    </source>
</evidence>
<evidence type="ECO:0008006" key="3">
    <source>
        <dbReference type="Google" id="ProtNLM"/>
    </source>
</evidence>
<dbReference type="STRING" id="984262.SGRA_4116"/>
<protein>
    <recommendedName>
        <fullName evidence="3">Lipoprotein</fullName>
    </recommendedName>
</protein>
<accession>H6L7F9</accession>